<dbReference type="AlphaFoldDB" id="A0A1B6DMP1"/>
<evidence type="ECO:0000256" key="1">
    <source>
        <dbReference type="SAM" id="Phobius"/>
    </source>
</evidence>
<name>A0A1B6DMP1_9HEMI</name>
<feature type="transmembrane region" description="Helical" evidence="1">
    <location>
        <begin position="61"/>
        <end position="82"/>
    </location>
</feature>
<feature type="transmembrane region" description="Helical" evidence="1">
    <location>
        <begin position="23"/>
        <end position="49"/>
    </location>
</feature>
<evidence type="ECO:0000313" key="3">
    <source>
        <dbReference type="EMBL" id="JAS29586.1"/>
    </source>
</evidence>
<organism evidence="2">
    <name type="scientific">Clastoptera arizonana</name>
    <name type="common">Arizona spittle bug</name>
    <dbReference type="NCBI Taxonomy" id="38151"/>
    <lineage>
        <taxon>Eukaryota</taxon>
        <taxon>Metazoa</taxon>
        <taxon>Ecdysozoa</taxon>
        <taxon>Arthropoda</taxon>
        <taxon>Hexapoda</taxon>
        <taxon>Insecta</taxon>
        <taxon>Pterygota</taxon>
        <taxon>Neoptera</taxon>
        <taxon>Paraneoptera</taxon>
        <taxon>Hemiptera</taxon>
        <taxon>Auchenorrhyncha</taxon>
        <taxon>Cercopoidea</taxon>
        <taxon>Clastopteridae</taxon>
        <taxon>Clastoptera</taxon>
    </lineage>
</organism>
<keyword evidence="1" id="KW-0812">Transmembrane</keyword>
<keyword evidence="1" id="KW-0472">Membrane</keyword>
<reference evidence="2" key="1">
    <citation type="submission" date="2015-12" db="EMBL/GenBank/DDBJ databases">
        <title>De novo transcriptome assembly of four potential Pierce s Disease insect vectors from Arizona vineyards.</title>
        <authorList>
            <person name="Tassone E.E."/>
        </authorList>
    </citation>
    <scope>NUCLEOTIDE SEQUENCE</scope>
</reference>
<evidence type="ECO:0000313" key="2">
    <source>
        <dbReference type="EMBL" id="JAS26928.1"/>
    </source>
</evidence>
<dbReference type="EMBL" id="GEDC01007712">
    <property type="protein sequence ID" value="JAS29586.1"/>
    <property type="molecule type" value="Transcribed_RNA"/>
</dbReference>
<sequence length="187" mass="21112">MSAIVCYYPETTSFFGGCDCTAYLFFFFSIVMFSFGTFVTITSLIPIHIKDNLILQIGHMWVIGPICFCSGIMMGIKILLYLRRKSMIEMLLRQRTFLRGMLEVAQQSHMAPPESVVHSSSTQTLPPAYDSLMGTSSLCEVPPPSFEEALLLHNRTVLNDHDDNAESNCCKQINSDFVEIIDYKEVV</sequence>
<keyword evidence="1" id="KW-1133">Transmembrane helix</keyword>
<gene>
    <name evidence="3" type="ORF">g.6611</name>
    <name evidence="2" type="ORF">g.6612</name>
</gene>
<accession>A0A1B6DMP1</accession>
<dbReference type="EMBL" id="GEDC01010370">
    <property type="protein sequence ID" value="JAS26928.1"/>
    <property type="molecule type" value="Transcribed_RNA"/>
</dbReference>
<protein>
    <submittedName>
        <fullName evidence="2">Uncharacterized protein</fullName>
    </submittedName>
</protein>
<proteinExistence type="predicted"/>